<dbReference type="Proteomes" id="UP000038010">
    <property type="component" value="Unassembled WGS sequence"/>
</dbReference>
<accession>A0A0N1HMX5</accession>
<organism evidence="1 2">
    <name type="scientific">Cyphellophora attinorum</name>
    <dbReference type="NCBI Taxonomy" id="1664694"/>
    <lineage>
        <taxon>Eukaryota</taxon>
        <taxon>Fungi</taxon>
        <taxon>Dikarya</taxon>
        <taxon>Ascomycota</taxon>
        <taxon>Pezizomycotina</taxon>
        <taxon>Eurotiomycetes</taxon>
        <taxon>Chaetothyriomycetidae</taxon>
        <taxon>Chaetothyriales</taxon>
        <taxon>Cyphellophoraceae</taxon>
        <taxon>Cyphellophora</taxon>
    </lineage>
</organism>
<comment type="caution">
    <text evidence="1">The sequence shown here is derived from an EMBL/GenBank/DDBJ whole genome shotgun (WGS) entry which is preliminary data.</text>
</comment>
<dbReference type="AlphaFoldDB" id="A0A0N1HMX5"/>
<name>A0A0N1HMX5_9EURO</name>
<reference evidence="1 2" key="1">
    <citation type="submission" date="2015-06" db="EMBL/GenBank/DDBJ databases">
        <title>Draft genome of the ant-associated black yeast Phialophora attae CBS 131958.</title>
        <authorList>
            <person name="Moreno L.F."/>
            <person name="Stielow B.J."/>
            <person name="de Hoog S."/>
            <person name="Vicente V.A."/>
            <person name="Weiss V.A."/>
            <person name="de Vries M."/>
            <person name="Cruz L.M."/>
            <person name="Souza E.M."/>
        </authorList>
    </citation>
    <scope>NUCLEOTIDE SEQUENCE [LARGE SCALE GENOMIC DNA]</scope>
    <source>
        <strain evidence="1 2">CBS 131958</strain>
    </source>
</reference>
<dbReference type="VEuPathDB" id="FungiDB:AB675_5751"/>
<dbReference type="OrthoDB" id="4111629at2759"/>
<dbReference type="EMBL" id="LFJN01000017">
    <property type="protein sequence ID" value="KPI38714.1"/>
    <property type="molecule type" value="Genomic_DNA"/>
</dbReference>
<protein>
    <submittedName>
        <fullName evidence="1">Uncharacterized protein</fullName>
    </submittedName>
</protein>
<gene>
    <name evidence="1" type="ORF">AB675_5751</name>
</gene>
<evidence type="ECO:0000313" key="2">
    <source>
        <dbReference type="Proteomes" id="UP000038010"/>
    </source>
</evidence>
<dbReference type="GeneID" id="28737870"/>
<keyword evidence="2" id="KW-1185">Reference proteome</keyword>
<evidence type="ECO:0000313" key="1">
    <source>
        <dbReference type="EMBL" id="KPI38714.1"/>
    </source>
</evidence>
<dbReference type="RefSeq" id="XP_017998677.1">
    <property type="nucleotide sequence ID" value="XM_018145990.1"/>
</dbReference>
<proteinExistence type="predicted"/>
<sequence>MLALKGDLGALRSNPTKRPITVTVLDLPAEVLSLIVEALYYSNAKHGRVRFLERLTAATLANAGTESHRYLQPAQEGVPRLSLAGLLDGTVPEALISLQELVLDTGRGEVRWYHPTPQAPPLPAKGLASLRFLRRLAIIGDWNLPQVFDLDLPALECLRIAYALQPSDPLHPGFNALGPLRVATTNDNFKIDFASLPRLRSLHIEGIRRQIPIENIVGTSLTSLTLHRHPRPNYPDKAVLQRSPGDLAKLAILAPQLRCLQLDIGNISKLWNSTSVPGVDVDVELYSWFAALADLKHLRTLRLFPPYKSANVFTAQGPLQKQPLDSDSDAVAMFLRLRAQNASLNTLVISPSDHEFHMPANVEYHRRHDHLRRRNDFHAMAWEMYAWGESTILTTRQARKRYCQRQVWVGNRRLRSEILRDSYAICDNVMAGGALADDEEWTLDPVMNF</sequence>